<dbReference type="GO" id="GO:0090313">
    <property type="term" value="P:regulation of protein targeting to membrane"/>
    <property type="evidence" value="ECO:0007669"/>
    <property type="project" value="TreeGrafter"/>
</dbReference>
<accession>A0A1I2FAK9</accession>
<name>A0A1I2FAK9_9SPHI</name>
<sequence length="1028" mass="114830">MKKIVKVMVITILSILAILLSIPLIIPGKIDQEVTRIINAQIDGEIKFENSNISFFTQFPSLTINLNGVSLKGSAPFRQQELLLAKRLSFGLNIPSLWSKQIRIDEIYADHAKVNVMVDEKGNANYNIYKPTGNTAASDSTSSGTALKIEAIYLLNSEISYKDESIPFELKAQNLNYQGKGDFSKDIFDLKSQLTADHIDIYYNHVPYLLHKKLNAKLLTKINTNSLELQFNENNLIINSLPISFIGKFAFLKDGYDLNFKTRAKETDLANIFSALPPAMAEQFSRTKITGYAEISASLTGQYIAATQQMPSATFNLKIRDGYIENPKVPVPVTKLSLNLQTRLPDLNMDRLFIDMDSLYFNMGKDYVAAVFKLDGLKEPVLKTDTRTDIDLEKWSKAFNIEGLDLKGRLVMNLKADGKFSKKVVRSGIRKVDTVWSTVPKFSLSSRFSNGYLKFTALPAAIEKISFNITGKNTDGLYQNTMLCVNDLTLEALSSYIKGDFQIKTRPDLPLQINLKALLNLSDIAKVYPLTDLELQGTLNLDLSSTGPYNHAKKLFPKTRATLKMDNGSIKTTNFPEALTSIQIDAQLSNTDGTFRNSKLIIKPISFLMAGQPFMLKAAVSDFENIRYDLSSKGNIDLGKIYQFFAIKGYQVRGNIFTNVHFKGLQSDAAAGRFTRLSNTGTIRIKQLNLQSDLFPKEFRISRGDFSFTNEQMKFDEFKAVYGSSDFNLNGYLENVMSYVLNEKSSLKGIFTLKSKKINADEFMVYADQNPVKPSSGSNGVILIPENLNIQFKASAGQVVYSGLKIQNATGTMELNNGALTLKDTGFDLIDVMVKMDATYRSTSLKSADFNFHLSAQDFDIAKAYREIKLFREMATSASSVKGIVGLDYQLSGRLNGDMFPVLPSIKGEGVLTLKKVSLMGFKMINAVSKETKRDSLKNPNLKDVQIKSRIDRNIMTIERTKMRIAGFRPRFEGQISLDGHLNISGRLGLPPFGLFGIPLSITGTQENPVIRLKRNKDGKLEETNDDN</sequence>
<evidence type="ECO:0000313" key="4">
    <source>
        <dbReference type="Proteomes" id="UP000183129"/>
    </source>
</evidence>
<dbReference type="PANTHER" id="PTHR30441:SF8">
    <property type="entry name" value="DUF748 DOMAIN-CONTAINING PROTEIN"/>
    <property type="match status" value="1"/>
</dbReference>
<keyword evidence="1" id="KW-1133">Transmembrane helix</keyword>
<gene>
    <name evidence="3" type="ORF">SAMN03003324_02132</name>
</gene>
<proteinExistence type="predicted"/>
<dbReference type="GO" id="GO:0005886">
    <property type="term" value="C:plasma membrane"/>
    <property type="evidence" value="ECO:0007669"/>
    <property type="project" value="TreeGrafter"/>
</dbReference>
<dbReference type="InterPro" id="IPR052894">
    <property type="entry name" value="AsmA-related"/>
</dbReference>
<keyword evidence="1" id="KW-0472">Membrane</keyword>
<dbReference type="RefSeq" id="WP_139218427.1">
    <property type="nucleotide sequence ID" value="NZ_FONS01000004.1"/>
</dbReference>
<dbReference type="PANTHER" id="PTHR30441">
    <property type="entry name" value="DUF748 DOMAIN-CONTAINING PROTEIN"/>
    <property type="match status" value="1"/>
</dbReference>
<dbReference type="AlphaFoldDB" id="A0A1I2FAK9"/>
<feature type="domain" description="AsmA" evidence="2">
    <location>
        <begin position="1"/>
        <end position="190"/>
    </location>
</feature>
<evidence type="ECO:0000313" key="3">
    <source>
        <dbReference type="EMBL" id="SFF02412.1"/>
    </source>
</evidence>
<dbReference type="Pfam" id="PF05170">
    <property type="entry name" value="AsmA"/>
    <property type="match status" value="1"/>
</dbReference>
<reference evidence="3 4" key="1">
    <citation type="submission" date="2016-10" db="EMBL/GenBank/DDBJ databases">
        <authorList>
            <person name="de Groot N.N."/>
        </authorList>
    </citation>
    <scope>NUCLEOTIDE SEQUENCE [LARGE SCALE GENOMIC DNA]</scope>
    <source>
        <strain evidence="3 4">ATCC 51969</strain>
    </source>
</reference>
<dbReference type="Proteomes" id="UP000183129">
    <property type="component" value="Unassembled WGS sequence"/>
</dbReference>
<dbReference type="InterPro" id="IPR007844">
    <property type="entry name" value="AsmA"/>
</dbReference>
<keyword evidence="1" id="KW-0812">Transmembrane</keyword>
<protein>
    <submittedName>
        <fullName evidence="3">AsmA protein</fullName>
    </submittedName>
</protein>
<evidence type="ECO:0000259" key="2">
    <source>
        <dbReference type="Pfam" id="PF05170"/>
    </source>
</evidence>
<dbReference type="EMBL" id="FONS01000004">
    <property type="protein sequence ID" value="SFF02412.1"/>
    <property type="molecule type" value="Genomic_DNA"/>
</dbReference>
<organism evidence="3 4">
    <name type="scientific">Pedobacter antarcticus</name>
    <dbReference type="NCBI Taxonomy" id="34086"/>
    <lineage>
        <taxon>Bacteria</taxon>
        <taxon>Pseudomonadati</taxon>
        <taxon>Bacteroidota</taxon>
        <taxon>Sphingobacteriia</taxon>
        <taxon>Sphingobacteriales</taxon>
        <taxon>Sphingobacteriaceae</taxon>
        <taxon>Pedobacter</taxon>
    </lineage>
</organism>
<dbReference type="STRING" id="34086.SAMN04488084_102564"/>
<evidence type="ECO:0000256" key="1">
    <source>
        <dbReference type="SAM" id="Phobius"/>
    </source>
</evidence>
<feature type="transmembrane region" description="Helical" evidence="1">
    <location>
        <begin position="7"/>
        <end position="26"/>
    </location>
</feature>